<feature type="transmembrane region" description="Helical" evidence="1">
    <location>
        <begin position="34"/>
        <end position="59"/>
    </location>
</feature>
<organism evidence="2 3">
    <name type="scientific">Panagrolaimus superbus</name>
    <dbReference type="NCBI Taxonomy" id="310955"/>
    <lineage>
        <taxon>Eukaryota</taxon>
        <taxon>Metazoa</taxon>
        <taxon>Ecdysozoa</taxon>
        <taxon>Nematoda</taxon>
        <taxon>Chromadorea</taxon>
        <taxon>Rhabditida</taxon>
        <taxon>Tylenchina</taxon>
        <taxon>Panagrolaimomorpha</taxon>
        <taxon>Panagrolaimoidea</taxon>
        <taxon>Panagrolaimidae</taxon>
        <taxon>Panagrolaimus</taxon>
    </lineage>
</organism>
<dbReference type="WBParaSite" id="PSU_v2.g7859.t1">
    <property type="protein sequence ID" value="PSU_v2.g7859.t1"/>
    <property type="gene ID" value="PSU_v2.g7859"/>
</dbReference>
<proteinExistence type="predicted"/>
<name>A0A914Z5A1_9BILA</name>
<reference evidence="3" key="1">
    <citation type="submission" date="2022-11" db="UniProtKB">
        <authorList>
            <consortium name="WormBaseParasite"/>
        </authorList>
    </citation>
    <scope>IDENTIFICATION</scope>
</reference>
<dbReference type="Proteomes" id="UP000887577">
    <property type="component" value="Unplaced"/>
</dbReference>
<evidence type="ECO:0000256" key="1">
    <source>
        <dbReference type="SAM" id="Phobius"/>
    </source>
</evidence>
<accession>A0A914Z5A1</accession>
<keyword evidence="1" id="KW-0472">Membrane</keyword>
<keyword evidence="2" id="KW-1185">Reference proteome</keyword>
<evidence type="ECO:0000313" key="2">
    <source>
        <dbReference type="Proteomes" id="UP000887577"/>
    </source>
</evidence>
<keyword evidence="1" id="KW-0812">Transmembrane</keyword>
<dbReference type="AlphaFoldDB" id="A0A914Z5A1"/>
<protein>
    <submittedName>
        <fullName evidence="3">Uncharacterized protein</fullName>
    </submittedName>
</protein>
<sequence>MAPILCFAGATIYHDEGIYYYGFQDFLFVLGYGAISYTGLAFVTFFVWIIIYLQISIYITKRSEYQKNKAKKSLARMTAASFLFTFGK</sequence>
<keyword evidence="1" id="KW-1133">Transmembrane helix</keyword>
<evidence type="ECO:0000313" key="3">
    <source>
        <dbReference type="WBParaSite" id="PSU_v2.g7859.t1"/>
    </source>
</evidence>